<comment type="caution">
    <text evidence="1">The sequence shown here is derived from an EMBL/GenBank/DDBJ whole genome shotgun (WGS) entry which is preliminary data.</text>
</comment>
<dbReference type="AlphaFoldDB" id="A0A822YBY1"/>
<evidence type="ECO:0000313" key="1">
    <source>
        <dbReference type="EMBL" id="DAD28515.1"/>
    </source>
</evidence>
<organism evidence="1 2">
    <name type="scientific">Nelumbo nucifera</name>
    <name type="common">Sacred lotus</name>
    <dbReference type="NCBI Taxonomy" id="4432"/>
    <lineage>
        <taxon>Eukaryota</taxon>
        <taxon>Viridiplantae</taxon>
        <taxon>Streptophyta</taxon>
        <taxon>Embryophyta</taxon>
        <taxon>Tracheophyta</taxon>
        <taxon>Spermatophyta</taxon>
        <taxon>Magnoliopsida</taxon>
        <taxon>Proteales</taxon>
        <taxon>Nelumbonaceae</taxon>
        <taxon>Nelumbo</taxon>
    </lineage>
</organism>
<dbReference type="EMBL" id="DUZY01000002">
    <property type="protein sequence ID" value="DAD28515.1"/>
    <property type="molecule type" value="Genomic_DNA"/>
</dbReference>
<reference evidence="1 2" key="1">
    <citation type="journal article" date="2020" name="Mol. Biol. Evol.">
        <title>Distinct Expression and Methylation Patterns for Genes with Different Fates following a Single Whole-Genome Duplication in Flowering Plants.</title>
        <authorList>
            <person name="Shi T."/>
            <person name="Rahmani R.S."/>
            <person name="Gugger P.F."/>
            <person name="Wang M."/>
            <person name="Li H."/>
            <person name="Zhang Y."/>
            <person name="Li Z."/>
            <person name="Wang Q."/>
            <person name="Van de Peer Y."/>
            <person name="Marchal K."/>
            <person name="Chen J."/>
        </authorList>
    </citation>
    <scope>NUCLEOTIDE SEQUENCE [LARGE SCALE GENOMIC DNA]</scope>
    <source>
        <tissue evidence="1">Leaf</tissue>
    </source>
</reference>
<dbReference type="Proteomes" id="UP000607653">
    <property type="component" value="Unassembled WGS sequence"/>
</dbReference>
<evidence type="ECO:0000313" key="2">
    <source>
        <dbReference type="Proteomes" id="UP000607653"/>
    </source>
</evidence>
<gene>
    <name evidence="1" type="ORF">HUJ06_029982</name>
</gene>
<accession>A0A822YBY1</accession>
<protein>
    <submittedName>
        <fullName evidence="1">Uncharacterized protein</fullName>
    </submittedName>
</protein>
<name>A0A822YBY1_NELNU</name>
<sequence length="92" mass="11004">MNQFSTFKNFDTYSFLLQEFAYQYNLCILPFEYKYIISINQSYPYSQMTFSARIQENKVGVPFAKGEYHDREVLGKLEDHDQVRMKGVSRCF</sequence>
<proteinExistence type="predicted"/>
<keyword evidence="2" id="KW-1185">Reference proteome</keyword>